<keyword evidence="3" id="KW-0445">Lipid transport</keyword>
<feature type="domain" description="Vacuolar protein sorting-associated protein 13 VPS13 adaptor binding" evidence="8">
    <location>
        <begin position="2049"/>
        <end position="2573"/>
    </location>
</feature>
<feature type="compositionally biased region" description="Polar residues" evidence="5">
    <location>
        <begin position="1554"/>
        <end position="1563"/>
    </location>
</feature>
<evidence type="ECO:0000313" key="11">
    <source>
        <dbReference type="EMBL" id="CAF1093989.1"/>
    </source>
</evidence>
<organism evidence="11 13">
    <name type="scientific">Adineta steineri</name>
    <dbReference type="NCBI Taxonomy" id="433720"/>
    <lineage>
        <taxon>Eukaryota</taxon>
        <taxon>Metazoa</taxon>
        <taxon>Spiralia</taxon>
        <taxon>Gnathifera</taxon>
        <taxon>Rotifera</taxon>
        <taxon>Eurotatoria</taxon>
        <taxon>Bdelloidea</taxon>
        <taxon>Adinetida</taxon>
        <taxon>Adinetidae</taxon>
        <taxon>Adineta</taxon>
    </lineage>
</organism>
<evidence type="ECO:0000256" key="3">
    <source>
        <dbReference type="ARBA" id="ARBA00023055"/>
    </source>
</evidence>
<evidence type="ECO:0000313" key="12">
    <source>
        <dbReference type="Proteomes" id="UP000663832"/>
    </source>
</evidence>
<dbReference type="Pfam" id="PF25033">
    <property type="entry name" value="VPS13_M"/>
    <property type="match status" value="1"/>
</dbReference>
<feature type="domain" description="Intermembrane lipid transfer protein VPS13-like C-terminal" evidence="9">
    <location>
        <begin position="3204"/>
        <end position="3312"/>
    </location>
</feature>
<dbReference type="GO" id="GO:0006623">
    <property type="term" value="P:protein targeting to vacuole"/>
    <property type="evidence" value="ECO:0007669"/>
    <property type="project" value="TreeGrafter"/>
</dbReference>
<evidence type="ECO:0000256" key="1">
    <source>
        <dbReference type="ARBA" id="ARBA00006545"/>
    </source>
</evidence>
<dbReference type="GO" id="GO:0045053">
    <property type="term" value="P:protein retention in Golgi apparatus"/>
    <property type="evidence" value="ECO:0007669"/>
    <property type="project" value="TreeGrafter"/>
</dbReference>
<dbReference type="Proteomes" id="UP000663832">
    <property type="component" value="Unassembled WGS sequence"/>
</dbReference>
<keyword evidence="4" id="KW-0175">Coiled coil</keyword>
<keyword evidence="12" id="KW-1185">Reference proteome</keyword>
<evidence type="ECO:0000259" key="6">
    <source>
        <dbReference type="Pfam" id="PF12624"/>
    </source>
</evidence>
<accession>A0A814NP46</accession>
<evidence type="ECO:0008006" key="14">
    <source>
        <dbReference type="Google" id="ProtNLM"/>
    </source>
</evidence>
<dbReference type="EMBL" id="CAJNOI010000122">
    <property type="protein sequence ID" value="CAF1093989.1"/>
    <property type="molecule type" value="Genomic_DNA"/>
</dbReference>
<dbReference type="EMBL" id="CAJNOM010000059">
    <property type="protein sequence ID" value="CAF0947487.1"/>
    <property type="molecule type" value="Genomic_DNA"/>
</dbReference>
<dbReference type="PANTHER" id="PTHR16166:SF93">
    <property type="entry name" value="INTERMEMBRANE LIPID TRANSFER PROTEIN VPS13"/>
    <property type="match status" value="1"/>
</dbReference>
<dbReference type="PANTHER" id="PTHR16166">
    <property type="entry name" value="VACUOLAR PROTEIN SORTING-ASSOCIATED PROTEIN VPS13"/>
    <property type="match status" value="1"/>
</dbReference>
<dbReference type="Pfam" id="PF25036">
    <property type="entry name" value="VPS13_VAB"/>
    <property type="match status" value="1"/>
</dbReference>
<evidence type="ECO:0000313" key="10">
    <source>
        <dbReference type="EMBL" id="CAF0947487.1"/>
    </source>
</evidence>
<feature type="domain" description="Chorein N-terminal" evidence="6">
    <location>
        <begin position="2"/>
        <end position="863"/>
    </location>
</feature>
<evidence type="ECO:0000256" key="2">
    <source>
        <dbReference type="ARBA" id="ARBA00022448"/>
    </source>
</evidence>
<feature type="region of interest" description="Disordered" evidence="5">
    <location>
        <begin position="850"/>
        <end position="876"/>
    </location>
</feature>
<dbReference type="GO" id="GO:0006869">
    <property type="term" value="P:lipid transport"/>
    <property type="evidence" value="ECO:0007669"/>
    <property type="project" value="UniProtKB-KW"/>
</dbReference>
<dbReference type="Proteomes" id="UP000663877">
    <property type="component" value="Unassembled WGS sequence"/>
</dbReference>
<evidence type="ECO:0000259" key="7">
    <source>
        <dbReference type="Pfam" id="PF25033"/>
    </source>
</evidence>
<evidence type="ECO:0000256" key="4">
    <source>
        <dbReference type="SAM" id="Coils"/>
    </source>
</evidence>
<comment type="caution">
    <text evidence="11">The sequence shown here is derived from an EMBL/GenBank/DDBJ whole genome shotgun (WGS) entry which is preliminary data.</text>
</comment>
<evidence type="ECO:0000259" key="8">
    <source>
        <dbReference type="Pfam" id="PF25036"/>
    </source>
</evidence>
<dbReference type="Pfam" id="PF12624">
    <property type="entry name" value="VPS13_N"/>
    <property type="match status" value="1"/>
</dbReference>
<keyword evidence="2" id="KW-0813">Transport</keyword>
<evidence type="ECO:0000259" key="9">
    <source>
        <dbReference type="Pfam" id="PF25037"/>
    </source>
</evidence>
<evidence type="ECO:0000313" key="13">
    <source>
        <dbReference type="Proteomes" id="UP000663877"/>
    </source>
</evidence>
<proteinExistence type="inferred from homology"/>
<evidence type="ECO:0000256" key="5">
    <source>
        <dbReference type="SAM" id="MobiDB-lite"/>
    </source>
</evidence>
<gene>
    <name evidence="11" type="ORF">BJG266_LOCUS20970</name>
    <name evidence="10" type="ORF">QVE165_LOCUS12017</name>
</gene>
<feature type="compositionally biased region" description="Basic and acidic residues" evidence="5">
    <location>
        <begin position="1564"/>
        <end position="1585"/>
    </location>
</feature>
<feature type="region of interest" description="Disordered" evidence="5">
    <location>
        <begin position="1554"/>
        <end position="1617"/>
    </location>
</feature>
<protein>
    <recommendedName>
        <fullName evidence="14">Vacuolar protein sorting-associated protein</fullName>
    </recommendedName>
</protein>
<feature type="coiled-coil region" evidence="4">
    <location>
        <begin position="98"/>
        <end position="138"/>
    </location>
</feature>
<sequence>MVFENLIVSLLDKYLGDYIENLDTKKLKIDLWNGNVVLENLYLKSNALADLNLPVTISIGYLQKLTLQVSWTNLYTHPIKATIDGLYLLVVPKTEVEYDAQRDAKEQHEAKMKEVRKVEELRKEKEAEKNAKGNDKNNDTFVERMQLQVIRNLELSIRNIHIVYEDKSTKPNHPFSFGITLNYISLHTTTPDWKPTILKEDTPLIYKLGELSALSIYWNTNAKSRTDLARDDAINNLKEKIAIDNQQAPADISYILRPLNVKARLVLAMKPREEDFKRPMFDIKVDLDEISLNMNRDQYSDLLDLLEFQDYLSVQSKYIKYHVKKELVEKKTLRIWKFAYEAIVNEEIRPRFDCYKWENIKAHLDRCREYRTLHYQELIGKLTHEQKTRAEELEKKLDVFNLTYIRRSAEIEARKKKEQEPKTWWGSVSNWWGGSKSTDDPELDLEKVMSPEEKNKLYEAIGYAGEDTSTSTYPEEYVDIDLAIRLNMLDVNIWSKINEHDTQFRVIARGVIPDTSLIFKRRPATDALAIYVDLGSFQVFGIATNSSQSELLNDSRPVLVRPSALSSTNQQKFLQVEFETNPLDKKSDYRVKVVSQSLEIKYNAPTINKLAEYFEPDADRNLQGVKQVAYSTYTDVKHRSFILMKHNIEKIKVLDIYIDIQSSYLLLPENGVYQDGVAAICMDLGHLTLKRGTNQENHYEESHAPTNIEGVRELSYTQFKLKLTDIQLIYANRNESWENARKEKNTRLHLIKPMELEMDGDKCIYHDDAVLPAWKMAGNIPGVELRLSDKRLFHIINHIQSIPFPESKHPISEIPALEAEATTAQSLLSNPEQTYETVEGMTPVKKTLEKVEGSENNDENSEEETPKQALTTKKSDFEGQLTQLEATFTLDKIILHIDEALNSSNDDDEGEPFLQIKLESILAKTKIKTFDMEFDASLGDLIVYHEQFVGKDNQQLRLLSAELNRNEIHENKKLVSVNFLHTSPDNPLFSSSMYNGIENKAHVHFTKLVVILQLEALLSILRFQDALMKKLPKDTPEIDMKKKAEEEEEARKQQLKVPDDNKTIGRSVSTTGKIVKKNDVPVTPTLKIEADLEEFRIIIASKITQLFDIQVQGVKADVSQAPEKTLINLILSDLRVFDPYEGARYRKIISQQGDDKELLRVDLCLFNYPDEYVKPLDIVDCDVKVQFAKANIVFLFKHIDAILNCLNSLDLASILADAAYEQVQKLQEQAFKVHLDITFNAPNIIIPTNSYSDEALLFDLGKLTLLTRFYDDPRRSLVEQQNVRLENLLISRVKLNHDNNILGEIILLECAQLNILINRLFYPEKVKHEPGVSIQVEWDLVHFRLAKGDYSCIMKVVMENFTENIRDQIPETAQLEKYHFRQEKQKTLSKAVIKRQQDAHGGEVLQTVKIRAEIKKLALTLYLGESNLIVRRAPRDESYKLANVQIQFIEALFRQQTDLSYKTIVRVKNFLVDDLRETNKATSVTRMMDRHFTVDPNAQMVIVSFEFKPKSPTSSMALRQLSAQFESLYICINLDYLMALQDFFISGLPTGSTKIRSSTSAMTSKKEISTKTDNDNNRLKVDPRPSRPSITAQKLPTPSSKPSTPQPPTPSNADPEIETRIDVIVKNPEIILLEDQHNSNSNCLVVDLALQMRMISVGEDSKLYIWLKDLTVYSSNFAELRDLKNAGSKIKYRILQPAKADAIVIMDKQQQKIDVRLSDIIVSIAPAVVKTLIGVTSSLGTLKTDVEEEKEKVNSKSLFTPKTFKDSGLWYIKEYEEKQAKLESTDILETVKEEEDKMIEKEEKIEAQTLLIQQLILTLETVEIKLEVNLGSVTKSVVAICLSNLTTDVKNWTTDLSLSSTVNIEAALFNERMLAWEPLIEPTIDASGSALSPWCITCSIVTVLPLTEKSGSAVSNEQARKKGVLSSTSEQIVFIRADQLLNITITKTGLDLIQRLSALFNDVYNERLPFTEDNDQPMLSLFNGTGKEIFIDNLDGIEFAENMTLTSKALKPNGFVPLVVANDRQSAARLSVIEEQDFKRRQEFGVKIGDVVKTVTINRTWKRVYELDPSPNPNWPVQMLCDTQVRNDRRCVILSSIVKVYNNTTMPLIILNIDSVDPKKYHRMAKIDINDEYYVPIELLYTHSSSPIFISTDENEHNGEIYDFFSFDWEKEFLSERKLKLKTGKEANFIVFKEVTNAYSENTDQLDHASFSLYIHPALHLTNLLPVDIQCSIDNAEQIDLKPSELTLITSGNKQSILRFIIPSYNNIKWTSDLVDLNVEGKGDHNEHLVILHNSNNSQQILKMVLRVNTFRESYRLLFYSPFWILNRTELQLEFQIENNRAFIEVAQTPFLVCPDKFGSDANKKGQLRLYSTEQGDNATNWSEKFSLDVIKSTGMASCKVPNDRTYMVCVDIVTCSFGLTKIVTLSPSVVIINKSTMEIEVVETVSDKEQDKWGPLNPEQIIPFWPHDIKEGVMRVRYTHNRVSSSPFMMNQKHRTLLRMDDEERPAIYVEVTATDFDGVRVIFGDYKIGDAPLLLVNCLKKDPISFCQVDDVRVQVLPPLNYVYYTWSDPLKPRDLIILCGSKKKILELTDTMEVQWEYNEVRWEYDEVRWEYNGSTREYEGSTMGVQWEYDGSTKGPQYGFLGQVGDHNVSYTIFVDGVQTVLLFSDDTKVIEAASGMPSLAESMGQRIQIGIHDIGLSIVNDVTREEMLYISLNKSKVVWTEIRKSRVRPLSHDINIHLEELYRIHHEQLKANPDDKELLGKKYYMEHFREISFHDGTAELINSKGQRKLAKRQALDGLWIEYARSVTNTALHIRINHVQIDNQLDYTMFPVVLHPIISKATGTDPTEKAFIELSVYESKTSRSNVMQFKYFQLLIQEFAVKIDQGLIAAILAFLREEKSAVAPTINMDTDLEQIQKPLDAIIRALTDSPTGETEMYFDKIHLSPLKIHVSLSMHGSKASQELLAEYPLVAFLLQALNVAEVQDVILRLGFYERTHDRYTITKLSNEVSSHYQNQFMKQLHALVLGLDVLGNPFGVICGLAEGVESFFYEPYKGAIEGPTEFAEGVATGVRTLVGSAVGGTAGAFSKINGVLGNSLAALTFDDDYQISRIRRKEPTNHATTDIAIGGKNVVMGFVDGVTGVVTKPVSGAKKNGALGFVKGLGKGFIGLATRPTGGVVDFASTSLDVIKRTTQQEEVVRRVRYPRHVGRDGLVRPYISHEAMGFFILNKLENGKYAKTDTYVAHITCVDSPPSWLLATSKRLLFITEISFLGFYAIDWRIEYEDLKEEPAVKPNLNQIEILTKEPKKTGTLRSTRSVGKMVTYRNISEARYIVDKITNAMHTIGL</sequence>
<dbReference type="InterPro" id="IPR026847">
    <property type="entry name" value="VPS13"/>
</dbReference>
<name>A0A814NP46_9BILA</name>
<dbReference type="InterPro" id="IPR056747">
    <property type="entry name" value="VPS13-like_M"/>
</dbReference>
<dbReference type="InterPro" id="IPR009543">
    <property type="entry name" value="VPS13_VAB"/>
</dbReference>
<dbReference type="InterPro" id="IPR056748">
    <property type="entry name" value="VPS13-like_C"/>
</dbReference>
<dbReference type="InterPro" id="IPR026854">
    <property type="entry name" value="VPS13_N"/>
</dbReference>
<dbReference type="OrthoDB" id="428159at2759"/>
<dbReference type="Pfam" id="PF25037">
    <property type="entry name" value="VPS13_C"/>
    <property type="match status" value="1"/>
</dbReference>
<comment type="similarity">
    <text evidence="1">Belongs to the VPS13 family.</text>
</comment>
<feature type="domain" description="VPS13-like middle region" evidence="7">
    <location>
        <begin position="1188"/>
        <end position="1949"/>
    </location>
</feature>
<reference evidence="11" key="1">
    <citation type="submission" date="2021-02" db="EMBL/GenBank/DDBJ databases">
        <authorList>
            <person name="Nowell W R."/>
        </authorList>
    </citation>
    <scope>NUCLEOTIDE SEQUENCE</scope>
</reference>